<evidence type="ECO:0000313" key="7">
    <source>
        <dbReference type="EMBL" id="KAE8681690.1"/>
    </source>
</evidence>
<keyword evidence="3 6" id="KW-1133">Transmembrane helix</keyword>
<feature type="compositionally biased region" description="Polar residues" evidence="5">
    <location>
        <begin position="224"/>
        <end position="233"/>
    </location>
</feature>
<organism evidence="7 8">
    <name type="scientific">Hibiscus syriacus</name>
    <name type="common">Rose of Sharon</name>
    <dbReference type="NCBI Taxonomy" id="106335"/>
    <lineage>
        <taxon>Eukaryota</taxon>
        <taxon>Viridiplantae</taxon>
        <taxon>Streptophyta</taxon>
        <taxon>Embryophyta</taxon>
        <taxon>Tracheophyta</taxon>
        <taxon>Spermatophyta</taxon>
        <taxon>Magnoliopsida</taxon>
        <taxon>eudicotyledons</taxon>
        <taxon>Gunneridae</taxon>
        <taxon>Pentapetalae</taxon>
        <taxon>rosids</taxon>
        <taxon>malvids</taxon>
        <taxon>Malvales</taxon>
        <taxon>Malvaceae</taxon>
        <taxon>Malvoideae</taxon>
        <taxon>Hibiscus</taxon>
    </lineage>
</organism>
<name>A0A6A2YQP8_HIBSY</name>
<dbReference type="GO" id="GO:0016020">
    <property type="term" value="C:membrane"/>
    <property type="evidence" value="ECO:0007669"/>
    <property type="project" value="UniProtKB-SubCell"/>
</dbReference>
<evidence type="ECO:0000256" key="5">
    <source>
        <dbReference type="SAM" id="MobiDB-lite"/>
    </source>
</evidence>
<evidence type="ECO:0000256" key="2">
    <source>
        <dbReference type="ARBA" id="ARBA00022692"/>
    </source>
</evidence>
<feature type="transmembrane region" description="Helical" evidence="6">
    <location>
        <begin position="53"/>
        <end position="72"/>
    </location>
</feature>
<comment type="caution">
    <text evidence="7">The sequence shown here is derived from an EMBL/GenBank/DDBJ whole genome shotgun (WGS) entry which is preliminary data.</text>
</comment>
<proteinExistence type="predicted"/>
<protein>
    <submittedName>
        <fullName evidence="7">Uncharacterized protein</fullName>
    </submittedName>
</protein>
<evidence type="ECO:0000256" key="1">
    <source>
        <dbReference type="ARBA" id="ARBA00004141"/>
    </source>
</evidence>
<keyword evidence="2 6" id="KW-0812">Transmembrane</keyword>
<feature type="transmembrane region" description="Helical" evidence="6">
    <location>
        <begin position="121"/>
        <end position="141"/>
    </location>
</feature>
<dbReference type="PANTHER" id="PTHR23294:SF53">
    <property type="entry name" value="MAJOR FACILITATOR SUPERFAMILY PROTEIN"/>
    <property type="match status" value="1"/>
</dbReference>
<gene>
    <name evidence="7" type="ORF">F3Y22_tig00111311pilonHSYRG00306</name>
</gene>
<evidence type="ECO:0000256" key="6">
    <source>
        <dbReference type="SAM" id="Phobius"/>
    </source>
</evidence>
<keyword evidence="8" id="KW-1185">Reference proteome</keyword>
<comment type="subcellular location">
    <subcellularLocation>
        <location evidence="1">Membrane</location>
        <topology evidence="1">Multi-pass membrane protein</topology>
    </subcellularLocation>
</comment>
<dbReference type="InterPro" id="IPR051617">
    <property type="entry name" value="UNC-93-like_regulator"/>
</dbReference>
<dbReference type="AlphaFoldDB" id="A0A6A2YQP8"/>
<evidence type="ECO:0000256" key="4">
    <source>
        <dbReference type="ARBA" id="ARBA00023136"/>
    </source>
</evidence>
<feature type="transmembrane region" description="Helical" evidence="6">
    <location>
        <begin position="92"/>
        <end position="114"/>
    </location>
</feature>
<reference evidence="7" key="1">
    <citation type="submission" date="2019-09" db="EMBL/GenBank/DDBJ databases">
        <title>Draft genome information of white flower Hibiscus syriacus.</title>
        <authorList>
            <person name="Kim Y.-M."/>
        </authorList>
    </citation>
    <scope>NUCLEOTIDE SEQUENCE [LARGE SCALE GENOMIC DNA]</scope>
    <source>
        <strain evidence="7">YM2019G1</strain>
    </source>
</reference>
<feature type="transmembrane region" description="Helical" evidence="6">
    <location>
        <begin position="168"/>
        <end position="187"/>
    </location>
</feature>
<sequence>MLTLLCTRPSRSSKSLVTFAIIAGAVLGTGAGILWIGQGAIMTSYSTSGRKGTYISFFWTIFKLGGVMAILTPDRVVSDDGTRCTNIKYSNVATEASEILKLFLGIGYILYFSFKSRRTRGLVGVGIVTMLGTVIWVGGLANQLNYSFDKPPKRLDFKRSGTDFAKPFVLYFCYGLLDAMFQSLVYWTIGTLADNSEVLSRLTTLSYPLVALLVYKAVKDTDSSKPAATNDDTASMKDGYKD</sequence>
<dbReference type="PANTHER" id="PTHR23294">
    <property type="entry name" value="ET TRANSLATION PRODUCT-RELATED"/>
    <property type="match status" value="1"/>
</dbReference>
<feature type="region of interest" description="Disordered" evidence="5">
    <location>
        <begin position="222"/>
        <end position="242"/>
    </location>
</feature>
<accession>A0A6A2YQP8</accession>
<evidence type="ECO:0000256" key="3">
    <source>
        <dbReference type="ARBA" id="ARBA00022989"/>
    </source>
</evidence>
<keyword evidence="4 6" id="KW-0472">Membrane</keyword>
<dbReference type="Proteomes" id="UP000436088">
    <property type="component" value="Unassembled WGS sequence"/>
</dbReference>
<dbReference type="EMBL" id="VEPZ02001303">
    <property type="protein sequence ID" value="KAE8681690.1"/>
    <property type="molecule type" value="Genomic_DNA"/>
</dbReference>
<evidence type="ECO:0000313" key="8">
    <source>
        <dbReference type="Proteomes" id="UP000436088"/>
    </source>
</evidence>
<feature type="transmembrane region" description="Helical" evidence="6">
    <location>
        <begin position="16"/>
        <end position="41"/>
    </location>
</feature>